<dbReference type="PROSITE" id="PS51781">
    <property type="entry name" value="SH3B"/>
    <property type="match status" value="1"/>
</dbReference>
<evidence type="ECO:0000256" key="4">
    <source>
        <dbReference type="ARBA" id="ARBA00022807"/>
    </source>
</evidence>
<evidence type="ECO:0000313" key="8">
    <source>
        <dbReference type="EMBL" id="CRZ34350.1"/>
    </source>
</evidence>
<evidence type="ECO:0000259" key="7">
    <source>
        <dbReference type="PROSITE" id="PS51935"/>
    </source>
</evidence>
<dbReference type="SUPFAM" id="SSF54001">
    <property type="entry name" value="Cysteine proteinases"/>
    <property type="match status" value="1"/>
</dbReference>
<evidence type="ECO:0000256" key="3">
    <source>
        <dbReference type="ARBA" id="ARBA00022801"/>
    </source>
</evidence>
<accession>A0A0H5SH22</accession>
<feature type="domain" description="NlpC/P60" evidence="7">
    <location>
        <begin position="241"/>
        <end position="366"/>
    </location>
</feature>
<feature type="domain" description="SH3b" evidence="6">
    <location>
        <begin position="70"/>
        <end position="134"/>
    </location>
</feature>
<organism evidence="8 9">
    <name type="scientific">Herbinix hemicellulosilytica</name>
    <dbReference type="NCBI Taxonomy" id="1564487"/>
    <lineage>
        <taxon>Bacteria</taxon>
        <taxon>Bacillati</taxon>
        <taxon>Bacillota</taxon>
        <taxon>Clostridia</taxon>
        <taxon>Lachnospirales</taxon>
        <taxon>Lachnospiraceae</taxon>
        <taxon>Herbinix</taxon>
    </lineage>
</organism>
<dbReference type="EMBL" id="CVTD020000015">
    <property type="protein sequence ID" value="CRZ34350.1"/>
    <property type="molecule type" value="Genomic_DNA"/>
</dbReference>
<evidence type="ECO:0000256" key="1">
    <source>
        <dbReference type="ARBA" id="ARBA00007074"/>
    </source>
</evidence>
<dbReference type="Gene3D" id="3.90.1720.10">
    <property type="entry name" value="endopeptidase domain like (from Nostoc punctiforme)"/>
    <property type="match status" value="1"/>
</dbReference>
<keyword evidence="3" id="KW-0378">Hydrolase</keyword>
<comment type="similarity">
    <text evidence="1">Belongs to the peptidase C40 family.</text>
</comment>
<dbReference type="Pfam" id="PF08239">
    <property type="entry name" value="SH3_3"/>
    <property type="match status" value="1"/>
</dbReference>
<reference evidence="8 9" key="1">
    <citation type="submission" date="2015-06" db="EMBL/GenBank/DDBJ databases">
        <authorList>
            <person name="Wibberg Daniel"/>
        </authorList>
    </citation>
    <scope>NUCLEOTIDE SEQUENCE [LARGE SCALE GENOMIC DNA]</scope>
    <source>
        <strain evidence="8 9">T3/55T</strain>
    </source>
</reference>
<dbReference type="InterPro" id="IPR003646">
    <property type="entry name" value="SH3-like_bac-type"/>
</dbReference>
<dbReference type="AlphaFoldDB" id="A0A0H5SH22"/>
<dbReference type="OrthoDB" id="9808890at2"/>
<dbReference type="Pfam" id="PF00877">
    <property type="entry name" value="NLPC_P60"/>
    <property type="match status" value="1"/>
</dbReference>
<evidence type="ECO:0000313" key="9">
    <source>
        <dbReference type="Proteomes" id="UP000236497"/>
    </source>
</evidence>
<sequence length="366" mass="40167">MDNKLLKLSLACVTGVILSTAYNTPALAVEYAVAGYPYDKAGYAIQLDKDINEITSSSIGETETPVPGFINIGIANVQTNLLVREKPSENGKIIGKMPKDAGCEIIEPDSNGWTKIKSGKVTGYVKSEYLITGSEASKKALEIAKYVATANVDGLRVRKEPSADESVPILDYVAKGEQLLVLDPLVVVYGKEHNKWVKVSLEGDDDQVGIVGYVAKEYVDLSYELPHAYTLEELELGPGVSSLRANLVNYAKKYLGYRYVWGGTSFSRDGGVDCSGFVLYVYRQFGYTNLPRTSREQARSGKTISASNLKPGDLVFYGNNSTGYINHVAIYIGNNKVIHASNRRDGIKISNLNYRKPIKCVRYIND</sequence>
<keyword evidence="9" id="KW-1185">Reference proteome</keyword>
<feature type="chain" id="PRO_5005224583" description="SH3 domain-containing protein" evidence="5">
    <location>
        <begin position="29"/>
        <end position="366"/>
    </location>
</feature>
<dbReference type="GO" id="GO:0006508">
    <property type="term" value="P:proteolysis"/>
    <property type="evidence" value="ECO:0007669"/>
    <property type="project" value="UniProtKB-KW"/>
</dbReference>
<gene>
    <name evidence="8" type="ORF">HHT355_1148</name>
</gene>
<dbReference type="InterPro" id="IPR038765">
    <property type="entry name" value="Papain-like_cys_pep_sf"/>
</dbReference>
<evidence type="ECO:0000259" key="6">
    <source>
        <dbReference type="PROSITE" id="PS51781"/>
    </source>
</evidence>
<proteinExistence type="inferred from homology"/>
<dbReference type="PANTHER" id="PTHR47053:SF1">
    <property type="entry name" value="MUREIN DD-ENDOPEPTIDASE MEPH-RELATED"/>
    <property type="match status" value="1"/>
</dbReference>
<dbReference type="Proteomes" id="UP000236497">
    <property type="component" value="Unassembled WGS sequence"/>
</dbReference>
<dbReference type="RefSeq" id="WP_103202470.1">
    <property type="nucleotide sequence ID" value="NZ_CVTD020000015.1"/>
</dbReference>
<feature type="signal peptide" evidence="5">
    <location>
        <begin position="1"/>
        <end position="28"/>
    </location>
</feature>
<keyword evidence="5" id="KW-0732">Signal</keyword>
<dbReference type="InterPro" id="IPR051202">
    <property type="entry name" value="Peptidase_C40"/>
</dbReference>
<dbReference type="InterPro" id="IPR000064">
    <property type="entry name" value="NLP_P60_dom"/>
</dbReference>
<dbReference type="SMART" id="SM00287">
    <property type="entry name" value="SH3b"/>
    <property type="match status" value="2"/>
</dbReference>
<dbReference type="GO" id="GO:0008234">
    <property type="term" value="F:cysteine-type peptidase activity"/>
    <property type="evidence" value="ECO:0007669"/>
    <property type="project" value="UniProtKB-KW"/>
</dbReference>
<dbReference type="Gene3D" id="2.30.30.40">
    <property type="entry name" value="SH3 Domains"/>
    <property type="match status" value="2"/>
</dbReference>
<protein>
    <recommendedName>
        <fullName evidence="10">SH3 domain-containing protein</fullName>
    </recommendedName>
</protein>
<keyword evidence="2" id="KW-0645">Protease</keyword>
<evidence type="ECO:0000256" key="5">
    <source>
        <dbReference type="SAM" id="SignalP"/>
    </source>
</evidence>
<evidence type="ECO:0008006" key="10">
    <source>
        <dbReference type="Google" id="ProtNLM"/>
    </source>
</evidence>
<evidence type="ECO:0000256" key="2">
    <source>
        <dbReference type="ARBA" id="ARBA00022670"/>
    </source>
</evidence>
<keyword evidence="4" id="KW-0788">Thiol protease</keyword>
<dbReference type="PANTHER" id="PTHR47053">
    <property type="entry name" value="MUREIN DD-ENDOPEPTIDASE MEPH-RELATED"/>
    <property type="match status" value="1"/>
</dbReference>
<name>A0A0H5SH22_HERHM</name>
<dbReference type="PROSITE" id="PS51935">
    <property type="entry name" value="NLPC_P60"/>
    <property type="match status" value="1"/>
</dbReference>